<feature type="domain" description="Pop1 N-terminal" evidence="5">
    <location>
        <begin position="124"/>
        <end position="209"/>
    </location>
</feature>
<organism evidence="8 9">
    <name type="scientific">Hypsibius exemplaris</name>
    <name type="common">Freshwater tardigrade</name>
    <dbReference type="NCBI Taxonomy" id="2072580"/>
    <lineage>
        <taxon>Eukaryota</taxon>
        <taxon>Metazoa</taxon>
        <taxon>Ecdysozoa</taxon>
        <taxon>Tardigrada</taxon>
        <taxon>Eutardigrada</taxon>
        <taxon>Parachela</taxon>
        <taxon>Hypsibioidea</taxon>
        <taxon>Hypsibiidae</taxon>
        <taxon>Hypsibius</taxon>
    </lineage>
</organism>
<protein>
    <submittedName>
        <fullName evidence="8">Ribonucleases P/MRP protein subunit POP1</fullName>
    </submittedName>
</protein>
<evidence type="ECO:0000259" key="7">
    <source>
        <dbReference type="Pfam" id="PF22770"/>
    </source>
</evidence>
<dbReference type="GO" id="GO:0000172">
    <property type="term" value="C:ribonuclease MRP complex"/>
    <property type="evidence" value="ECO:0007669"/>
    <property type="project" value="InterPro"/>
</dbReference>
<evidence type="ECO:0000259" key="5">
    <source>
        <dbReference type="Pfam" id="PF06978"/>
    </source>
</evidence>
<keyword evidence="2" id="KW-0819">tRNA processing</keyword>
<dbReference type="InterPro" id="IPR039182">
    <property type="entry name" value="Pop1"/>
</dbReference>
<evidence type="ECO:0000313" key="9">
    <source>
        <dbReference type="Proteomes" id="UP000192578"/>
    </source>
</evidence>
<feature type="region of interest" description="Disordered" evidence="4">
    <location>
        <begin position="1"/>
        <end position="45"/>
    </location>
</feature>
<comment type="subcellular location">
    <subcellularLocation>
        <location evidence="1">Nucleus</location>
    </subcellularLocation>
</comment>
<dbReference type="EMBL" id="MTYJ01000031">
    <property type="protein sequence ID" value="OQV20319.1"/>
    <property type="molecule type" value="Genomic_DNA"/>
</dbReference>
<evidence type="ECO:0000256" key="4">
    <source>
        <dbReference type="SAM" id="MobiDB-lite"/>
    </source>
</evidence>
<evidence type="ECO:0000259" key="6">
    <source>
        <dbReference type="Pfam" id="PF08170"/>
    </source>
</evidence>
<dbReference type="Pfam" id="PF08170">
    <property type="entry name" value="POPLD"/>
    <property type="match status" value="1"/>
</dbReference>
<comment type="caution">
    <text evidence="8">The sequence shown here is derived from an EMBL/GenBank/DDBJ whole genome shotgun (WGS) entry which is preliminary data.</text>
</comment>
<feature type="domain" description="POPLD" evidence="6">
    <location>
        <begin position="566"/>
        <end position="657"/>
    </location>
</feature>
<dbReference type="PANTHER" id="PTHR22731">
    <property type="entry name" value="RIBONUCLEASES P/MRP PROTEIN SUBUNIT POP1"/>
    <property type="match status" value="1"/>
</dbReference>
<evidence type="ECO:0000313" key="8">
    <source>
        <dbReference type="EMBL" id="OQV20319.1"/>
    </source>
</evidence>
<evidence type="ECO:0000256" key="1">
    <source>
        <dbReference type="ARBA" id="ARBA00004123"/>
    </source>
</evidence>
<dbReference type="Proteomes" id="UP000192578">
    <property type="component" value="Unassembled WGS sequence"/>
</dbReference>
<sequence length="880" mass="97247">MNTPSGKKRRRSAASPAGGERPTDLPAGVSRPAIPAGVPKSFSQMDSSQAGLSVSMPRDVNVIAFAEKRSREIRTLMESLSGKRTNKRIFQQLPRHMRRRAMSYNVKRLPKRLRAAADVEISRAKKPKRPKNKYRKRGRNKKLLFARRQQSKCWLETHVWHAKRFHMVERWGYKVANHANDKGHRAAFRASSEHCLMSDVSYLNCWEFKGPQTDLLAGLQKFTSPETGRTFAYKDFLDGHLEGSCMLYEPNMYPAGSIGVVRFTWVQTALPSSNPTTNRSLHIWTHPSVSDTFLTHVVTVFGMDPVDSDKNSTTPIPDLDAMEVDEGNADDGGLLKSMSAVGEEKGIPEGTVKVQGKTELRAREYRSVTCSLRLLKKDLIRFRLTGPKSTAVLKSVMKPVTFPTEAVEGDFWWKPFLVDGGQTSAMELQHATWTGMDAVPLSSDVRAGSVLGLVVRDPRIFLPRRKISLADAENQNASSGTIGSSSRLPNRSAPLAASVLWSEGVRDQVKRDKMSDRDMNKLRSALPAPGMELDLGADEAKIPVVLIRNAGYNSQEAHSKADYGAGWDLIIPAGWAMPFWIPLVYNGARVAGLQEMATVARHRAALLGPADLPDSAAGNAIAMSRRHDLEGKFQRYPPDKRPNFIKMGTLSPFHSPWPALTQDWLDIAKFTDKSPALLESAPADFHVIRNLRLLTVIQNLFSGSITTEKLVADHSVLLQTHSRGIVAVHVLFHAGGSAEDFSMLAMPATEDLEKAALDKHFKGPVEPPHKDPFRKTQPPKQRRKLQLDMILSDKDSVVDHCSRKLLGYVVKGGYSFIRGAETAMGFCTLLGLMQLARITAASGGGLGGATRDALPVLVRHPHSLQYHFAGMSVLPYSPCL</sequence>
<reference evidence="9" key="1">
    <citation type="submission" date="2017-01" db="EMBL/GenBank/DDBJ databases">
        <title>Comparative genomics of anhydrobiosis in the tardigrade Hypsibius dujardini.</title>
        <authorList>
            <person name="Yoshida Y."/>
            <person name="Koutsovoulos G."/>
            <person name="Laetsch D."/>
            <person name="Stevens L."/>
            <person name="Kumar S."/>
            <person name="Horikawa D."/>
            <person name="Ishino K."/>
            <person name="Komine S."/>
            <person name="Tomita M."/>
            <person name="Blaxter M."/>
            <person name="Arakawa K."/>
        </authorList>
    </citation>
    <scope>NUCLEOTIDE SEQUENCE [LARGE SCALE GENOMIC DNA]</scope>
    <source>
        <strain evidence="9">Z151</strain>
    </source>
</reference>
<evidence type="ECO:0000256" key="2">
    <source>
        <dbReference type="ARBA" id="ARBA00022694"/>
    </source>
</evidence>
<dbReference type="InterPro" id="IPR012590">
    <property type="entry name" value="POPLD_dom"/>
</dbReference>
<gene>
    <name evidence="8" type="ORF">BV898_05609</name>
</gene>
<accession>A0A1W0WYP0</accession>
<proteinExistence type="predicted"/>
<dbReference type="InterPro" id="IPR009723">
    <property type="entry name" value="Pop1_N"/>
</dbReference>
<dbReference type="Pfam" id="PF22770">
    <property type="entry name" value="POP1_C"/>
    <property type="match status" value="1"/>
</dbReference>
<dbReference type="OrthoDB" id="442863at2759"/>
<feature type="compositionally biased region" description="Basic residues" evidence="4">
    <location>
        <begin position="1"/>
        <end position="12"/>
    </location>
</feature>
<keyword evidence="9" id="KW-1185">Reference proteome</keyword>
<dbReference type="GO" id="GO:0005655">
    <property type="term" value="C:nucleolar ribonuclease P complex"/>
    <property type="evidence" value="ECO:0007669"/>
    <property type="project" value="InterPro"/>
</dbReference>
<name>A0A1W0WYP0_HYPEX</name>
<dbReference type="PANTHER" id="PTHR22731:SF3">
    <property type="entry name" value="RIBONUCLEASES P_MRP PROTEIN SUBUNIT POP1"/>
    <property type="match status" value="1"/>
</dbReference>
<evidence type="ECO:0000256" key="3">
    <source>
        <dbReference type="ARBA" id="ARBA00023242"/>
    </source>
</evidence>
<dbReference type="GO" id="GO:0001682">
    <property type="term" value="P:tRNA 5'-leader removal"/>
    <property type="evidence" value="ECO:0007669"/>
    <property type="project" value="InterPro"/>
</dbReference>
<keyword evidence="3" id="KW-0539">Nucleus</keyword>
<dbReference type="Pfam" id="PF06978">
    <property type="entry name" value="POP1_N"/>
    <property type="match status" value="1"/>
</dbReference>
<dbReference type="InterPro" id="IPR055079">
    <property type="entry name" value="POP1_C"/>
</dbReference>
<dbReference type="AlphaFoldDB" id="A0A1W0WYP0"/>
<feature type="domain" description="POP1 C-terminal" evidence="7">
    <location>
        <begin position="777"/>
        <end position="874"/>
    </location>
</feature>